<keyword evidence="3" id="KW-1185">Reference proteome</keyword>
<dbReference type="InterPro" id="IPR010982">
    <property type="entry name" value="Lambda_DNA-bd_dom_sf"/>
</dbReference>
<dbReference type="InterPro" id="IPR001387">
    <property type="entry name" value="Cro/C1-type_HTH"/>
</dbReference>
<dbReference type="SMART" id="SM00530">
    <property type="entry name" value="HTH_XRE"/>
    <property type="match status" value="1"/>
</dbReference>
<dbReference type="Proteomes" id="UP000031982">
    <property type="component" value="Unassembled WGS sequence"/>
</dbReference>
<organism evidence="2 3">
    <name type="scientific">Bacillus badius</name>
    <dbReference type="NCBI Taxonomy" id="1455"/>
    <lineage>
        <taxon>Bacteria</taxon>
        <taxon>Bacillati</taxon>
        <taxon>Bacillota</taxon>
        <taxon>Bacilli</taxon>
        <taxon>Bacillales</taxon>
        <taxon>Bacillaceae</taxon>
        <taxon>Pseudobacillus</taxon>
    </lineage>
</organism>
<proteinExistence type="predicted"/>
<evidence type="ECO:0000313" key="3">
    <source>
        <dbReference type="Proteomes" id="UP000031982"/>
    </source>
</evidence>
<feature type="domain" description="HTH cro/C1-type" evidence="1">
    <location>
        <begin position="24"/>
        <end position="63"/>
    </location>
</feature>
<dbReference type="CDD" id="cd00093">
    <property type="entry name" value="HTH_XRE"/>
    <property type="match status" value="1"/>
</dbReference>
<evidence type="ECO:0000259" key="1">
    <source>
        <dbReference type="PROSITE" id="PS50943"/>
    </source>
</evidence>
<dbReference type="Pfam" id="PF01381">
    <property type="entry name" value="HTH_3"/>
    <property type="match status" value="1"/>
</dbReference>
<comment type="caution">
    <text evidence="2">The sequence shown here is derived from an EMBL/GenBank/DDBJ whole genome shotgun (WGS) entry which is preliminary data.</text>
</comment>
<dbReference type="RefSeq" id="WP_041114699.1">
    <property type="nucleotide sequence ID" value="NZ_JARLVI010000010.1"/>
</dbReference>
<evidence type="ECO:0000313" key="2">
    <source>
        <dbReference type="EMBL" id="KIL71973.1"/>
    </source>
</evidence>
<sequence length="71" mass="8051">MKVELESNIGELIKKSGLKKAFIADKLEVSVPQLRNYEKGTSLIPFDKAFILIELLNCNLDALYNKKSPLR</sequence>
<reference evidence="2 3" key="1">
    <citation type="submission" date="2015-01" db="EMBL/GenBank/DDBJ databases">
        <title>Genome Assembly of Bacillus badius MTCC 1458.</title>
        <authorList>
            <person name="Verma A."/>
            <person name="Khatri I."/>
            <person name="Mual P."/>
            <person name="Subramanian S."/>
            <person name="Krishnamurthi S."/>
        </authorList>
    </citation>
    <scope>NUCLEOTIDE SEQUENCE [LARGE SCALE GENOMIC DNA]</scope>
    <source>
        <strain evidence="2 3">MTCC 1458</strain>
    </source>
</reference>
<dbReference type="SUPFAM" id="SSF47413">
    <property type="entry name" value="lambda repressor-like DNA-binding domains"/>
    <property type="match status" value="1"/>
</dbReference>
<gene>
    <name evidence="2" type="ORF">SD77_3602</name>
</gene>
<dbReference type="Gene3D" id="1.10.260.40">
    <property type="entry name" value="lambda repressor-like DNA-binding domains"/>
    <property type="match status" value="1"/>
</dbReference>
<dbReference type="PROSITE" id="PS50943">
    <property type="entry name" value="HTH_CROC1"/>
    <property type="match status" value="1"/>
</dbReference>
<dbReference type="EMBL" id="JXLP01000041">
    <property type="protein sequence ID" value="KIL71973.1"/>
    <property type="molecule type" value="Genomic_DNA"/>
</dbReference>
<protein>
    <recommendedName>
        <fullName evidence="1">HTH cro/C1-type domain-containing protein</fullName>
    </recommendedName>
</protein>
<name>A0ABR5ANH6_BACBA</name>
<accession>A0ABR5ANH6</accession>